<proteinExistence type="predicted"/>
<name>A0A0A9CBD7_ARUDO</name>
<sequence length="23" mass="2575">MTVTVKTAKTIRFTAQNSKSKFS</sequence>
<reference evidence="1" key="2">
    <citation type="journal article" date="2015" name="Data Brief">
        <title>Shoot transcriptome of the giant reed, Arundo donax.</title>
        <authorList>
            <person name="Barrero R.A."/>
            <person name="Guerrero F.D."/>
            <person name="Moolhuijzen P."/>
            <person name="Goolsby J.A."/>
            <person name="Tidwell J."/>
            <person name="Bellgard S.E."/>
            <person name="Bellgard M.I."/>
        </authorList>
    </citation>
    <scope>NUCLEOTIDE SEQUENCE</scope>
    <source>
        <tissue evidence="1">Shoot tissue taken approximately 20 cm above the soil surface</tissue>
    </source>
</reference>
<dbReference type="EMBL" id="GBRH01229063">
    <property type="protein sequence ID" value="JAD68832.1"/>
    <property type="molecule type" value="Transcribed_RNA"/>
</dbReference>
<protein>
    <submittedName>
        <fullName evidence="1">Uncharacterized protein</fullName>
    </submittedName>
</protein>
<organism evidence="1">
    <name type="scientific">Arundo donax</name>
    <name type="common">Giant reed</name>
    <name type="synonym">Donax arundinaceus</name>
    <dbReference type="NCBI Taxonomy" id="35708"/>
    <lineage>
        <taxon>Eukaryota</taxon>
        <taxon>Viridiplantae</taxon>
        <taxon>Streptophyta</taxon>
        <taxon>Embryophyta</taxon>
        <taxon>Tracheophyta</taxon>
        <taxon>Spermatophyta</taxon>
        <taxon>Magnoliopsida</taxon>
        <taxon>Liliopsida</taxon>
        <taxon>Poales</taxon>
        <taxon>Poaceae</taxon>
        <taxon>PACMAD clade</taxon>
        <taxon>Arundinoideae</taxon>
        <taxon>Arundineae</taxon>
        <taxon>Arundo</taxon>
    </lineage>
</organism>
<reference evidence="1" key="1">
    <citation type="submission" date="2014-09" db="EMBL/GenBank/DDBJ databases">
        <authorList>
            <person name="Magalhaes I.L.F."/>
            <person name="Oliveira U."/>
            <person name="Santos F.R."/>
            <person name="Vidigal T.H.D.A."/>
            <person name="Brescovit A.D."/>
            <person name="Santos A.J."/>
        </authorList>
    </citation>
    <scope>NUCLEOTIDE SEQUENCE</scope>
    <source>
        <tissue evidence="1">Shoot tissue taken approximately 20 cm above the soil surface</tissue>
    </source>
</reference>
<evidence type="ECO:0000313" key="1">
    <source>
        <dbReference type="EMBL" id="JAD68832.1"/>
    </source>
</evidence>
<accession>A0A0A9CBD7</accession>
<dbReference type="AlphaFoldDB" id="A0A0A9CBD7"/>